<dbReference type="PANTHER" id="PTHR13018:SF26">
    <property type="entry name" value="DOMAIN PROTEIN, PUTATIVE (AFU_ORTHOLOGUE AFUA_5G10920)-RELATED"/>
    <property type="match status" value="1"/>
</dbReference>
<proteinExistence type="inferred from homology"/>
<evidence type="ECO:0000256" key="2">
    <source>
        <dbReference type="ARBA" id="ARBA00007779"/>
    </source>
</evidence>
<dbReference type="InterPro" id="IPR027815">
    <property type="entry name" value="CSC1/OSCA1-like_cyt"/>
</dbReference>
<feature type="domain" description="CSC1/OSCA1-like N-terminal transmembrane" evidence="10">
    <location>
        <begin position="17"/>
        <end position="170"/>
    </location>
</feature>
<feature type="transmembrane region" description="Helical" evidence="7">
    <location>
        <begin position="16"/>
        <end position="38"/>
    </location>
</feature>
<dbReference type="GO" id="GO:0005227">
    <property type="term" value="F:calcium-activated cation channel activity"/>
    <property type="evidence" value="ECO:0007669"/>
    <property type="project" value="InterPro"/>
</dbReference>
<keyword evidence="4 7" id="KW-0812">Transmembrane</keyword>
<name>A0A370TA79_9HELO</name>
<dbReference type="InterPro" id="IPR003864">
    <property type="entry name" value="CSC1/OSCA1-like_7TM"/>
</dbReference>
<comment type="subcellular location">
    <subcellularLocation>
        <location evidence="1">Membrane</location>
        <topology evidence="1">Multi-pass membrane protein</topology>
    </subcellularLocation>
</comment>
<organism evidence="12 13">
    <name type="scientific">Venustampulla echinocandica</name>
    <dbReference type="NCBI Taxonomy" id="2656787"/>
    <lineage>
        <taxon>Eukaryota</taxon>
        <taxon>Fungi</taxon>
        <taxon>Dikarya</taxon>
        <taxon>Ascomycota</taxon>
        <taxon>Pezizomycotina</taxon>
        <taxon>Leotiomycetes</taxon>
        <taxon>Helotiales</taxon>
        <taxon>Pleuroascaceae</taxon>
        <taxon>Venustampulla</taxon>
    </lineage>
</organism>
<dbReference type="RefSeq" id="XP_031865068.1">
    <property type="nucleotide sequence ID" value="XM_032018660.1"/>
</dbReference>
<feature type="transmembrane region" description="Helical" evidence="7">
    <location>
        <begin position="493"/>
        <end position="521"/>
    </location>
</feature>
<feature type="domain" description="CSC1/OSCA1-like 7TM region" evidence="8">
    <location>
        <begin position="401"/>
        <end position="673"/>
    </location>
</feature>
<dbReference type="Pfam" id="PF14703">
    <property type="entry name" value="PHM7_cyt"/>
    <property type="match status" value="1"/>
</dbReference>
<keyword evidence="6 7" id="KW-0472">Membrane</keyword>
<evidence type="ECO:0000256" key="1">
    <source>
        <dbReference type="ARBA" id="ARBA00004141"/>
    </source>
</evidence>
<reference evidence="12 13" key="1">
    <citation type="journal article" date="2018" name="IMA Fungus">
        <title>IMA Genome-F 9: Draft genome sequence of Annulohypoxylon stygium, Aspergillus mulundensis, Berkeleyomyces basicola (syn. Thielaviopsis basicola), Ceratocystis smalleyi, two Cercospora beticola strains, Coleophoma cylindrospora, Fusarium fracticaudum, Phialophora cf. hyalina, and Morchella septimelata.</title>
        <authorList>
            <person name="Wingfield B.D."/>
            <person name="Bills G.F."/>
            <person name="Dong Y."/>
            <person name="Huang W."/>
            <person name="Nel W.J."/>
            <person name="Swalarsk-Parry B.S."/>
            <person name="Vaghefi N."/>
            <person name="Wilken P.M."/>
            <person name="An Z."/>
            <person name="de Beer Z.W."/>
            <person name="De Vos L."/>
            <person name="Chen L."/>
            <person name="Duong T.A."/>
            <person name="Gao Y."/>
            <person name="Hammerbacher A."/>
            <person name="Kikkert J.R."/>
            <person name="Li Y."/>
            <person name="Li H."/>
            <person name="Li K."/>
            <person name="Li Q."/>
            <person name="Liu X."/>
            <person name="Ma X."/>
            <person name="Naidoo K."/>
            <person name="Pethybridge S.J."/>
            <person name="Sun J."/>
            <person name="Steenkamp E.T."/>
            <person name="van der Nest M.A."/>
            <person name="van Wyk S."/>
            <person name="Wingfield M.J."/>
            <person name="Xiong C."/>
            <person name="Yue Q."/>
            <person name="Zhang X."/>
        </authorList>
    </citation>
    <scope>NUCLEOTIDE SEQUENCE [LARGE SCALE GENOMIC DNA]</scope>
    <source>
        <strain evidence="12 13">BP 5553</strain>
    </source>
</reference>
<dbReference type="InterPro" id="IPR022257">
    <property type="entry name" value="PHM7_ext"/>
</dbReference>
<accession>A0A370TA79</accession>
<evidence type="ECO:0000313" key="13">
    <source>
        <dbReference type="Proteomes" id="UP000254866"/>
    </source>
</evidence>
<feature type="transmembrane region" description="Helical" evidence="7">
    <location>
        <begin position="97"/>
        <end position="116"/>
    </location>
</feature>
<evidence type="ECO:0000256" key="6">
    <source>
        <dbReference type="ARBA" id="ARBA00023136"/>
    </source>
</evidence>
<dbReference type="GO" id="GO:0005886">
    <property type="term" value="C:plasma membrane"/>
    <property type="evidence" value="ECO:0007669"/>
    <property type="project" value="TreeGrafter"/>
</dbReference>
<feature type="domain" description="CSC1/OSCA1-like cytosolic" evidence="11">
    <location>
        <begin position="193"/>
        <end position="389"/>
    </location>
</feature>
<feature type="transmembrane region" description="Helical" evidence="7">
    <location>
        <begin position="590"/>
        <end position="610"/>
    </location>
</feature>
<dbReference type="Pfam" id="PF02714">
    <property type="entry name" value="RSN1_7TM"/>
    <property type="match status" value="1"/>
</dbReference>
<evidence type="ECO:0000259" key="10">
    <source>
        <dbReference type="Pfam" id="PF13967"/>
    </source>
</evidence>
<feature type="transmembrane region" description="Helical" evidence="7">
    <location>
        <begin position="541"/>
        <end position="570"/>
    </location>
</feature>
<sequence length="866" mass="95701">MSNQIDKNDPGTSLSGLVATLAPTALIAGIYVVAFLILRKSHRRFYAPRTYLGSLREEERSAPLPNGLFNWIGPFWKIPDTYALQHQSIDAYLFLRFLRMTVVIMFVGACITWPVLFPVNATGGGTGGQLNLLSMTNIDKDKSGGKYRYFAHCFCGWIYFGFVLLLVTRESIFYINLRQAYLMSPAYANRISARTVLFTCVPKPYLNEARLRKVFGSAVRRIWIVRDSTKVDKIVEERDTVAYKLEAAEVKLVRLANGERLKAAKKAGAAAEDAPVEAPVDGDAESGSLAARWIPIKKRPAHKLGKFGLYGEKVDTIDWSRTQLEKLVPETEAAQATYRAGETDTVGGVFIEFAQQSDAQAAYQTLSHHQALHMSPRYIGVNPNEVVWKSLKISWWQRVVRRILVLGFITALIVFWAIPVAVVGAISNVAYLETISWLTWLTKIPDVIMGVVTGLLPSVALSILMSLVPVIMRLCARLSGEVSLARVELFTQNAYFVFQVVQVFLVVTLASSASSIVKQIIDKPTGITALLAERLPTVSNFYISYFIVQGLTIASGVLSQVVGFVIFGLLYKFMAGTPRKMYAKWSNLSAISWGSTLPVFTNIAVIGITYSCIAPLVLGFATIGMSLFYIAFRYNILFVTDCQIDTKGLIYPRALQQLLTGVYIAEICLIGLFGISGAIGPLVLMVIFLVFTVLYHFSLNSALDPLLYNLPKSLDAEEEWLREGLEAGISQDGAINEKDGGAVTDGVVSPSAAAVKKPNFISKFFKPHIYADYATLRRLAPNGPIDPDNLYEETVAENAYLPPSVASEVPLLWIPRDEMGVSAQEIAHTSKVIPITDDGCTLDEKNKLIWDEEGARPPLWSPKVDY</sequence>
<evidence type="ECO:0008006" key="14">
    <source>
        <dbReference type="Google" id="ProtNLM"/>
    </source>
</evidence>
<dbReference type="PANTHER" id="PTHR13018">
    <property type="entry name" value="PROBABLE MEMBRANE PROTEIN DUF221-RELATED"/>
    <property type="match status" value="1"/>
</dbReference>
<comment type="caution">
    <text evidence="12">The sequence shown here is derived from an EMBL/GenBank/DDBJ whole genome shotgun (WGS) entry which is preliminary data.</text>
</comment>
<keyword evidence="5 7" id="KW-1133">Transmembrane helix</keyword>
<feature type="transmembrane region" description="Helical" evidence="7">
    <location>
        <begin position="149"/>
        <end position="168"/>
    </location>
</feature>
<evidence type="ECO:0000256" key="7">
    <source>
        <dbReference type="SAM" id="Phobius"/>
    </source>
</evidence>
<dbReference type="InterPro" id="IPR032880">
    <property type="entry name" value="CSC1/OSCA1-like_N"/>
</dbReference>
<dbReference type="OrthoDB" id="1076608at2759"/>
<evidence type="ECO:0000259" key="9">
    <source>
        <dbReference type="Pfam" id="PF12621"/>
    </source>
</evidence>
<evidence type="ECO:0000259" key="11">
    <source>
        <dbReference type="Pfam" id="PF14703"/>
    </source>
</evidence>
<dbReference type="Proteomes" id="UP000254866">
    <property type="component" value="Unassembled WGS sequence"/>
</dbReference>
<dbReference type="AlphaFoldDB" id="A0A370TA79"/>
<evidence type="ECO:0000259" key="8">
    <source>
        <dbReference type="Pfam" id="PF02714"/>
    </source>
</evidence>
<keyword evidence="13" id="KW-1185">Reference proteome</keyword>
<keyword evidence="3" id="KW-0813">Transport</keyword>
<evidence type="ECO:0000313" key="12">
    <source>
        <dbReference type="EMBL" id="RDL30692.1"/>
    </source>
</evidence>
<dbReference type="EMBL" id="NPIC01000014">
    <property type="protein sequence ID" value="RDL30692.1"/>
    <property type="molecule type" value="Genomic_DNA"/>
</dbReference>
<comment type="similarity">
    <text evidence="2">Belongs to the CSC1 (TC 1.A.17) family.</text>
</comment>
<dbReference type="Pfam" id="PF13967">
    <property type="entry name" value="RSN1_TM"/>
    <property type="match status" value="1"/>
</dbReference>
<feature type="transmembrane region" description="Helical" evidence="7">
    <location>
        <begin position="616"/>
        <end position="637"/>
    </location>
</feature>
<dbReference type="InterPro" id="IPR045122">
    <property type="entry name" value="Csc1-like"/>
</dbReference>
<protein>
    <recommendedName>
        <fullName evidence="14">DUF221-domain-containing protein</fullName>
    </recommendedName>
</protein>
<gene>
    <name evidence="12" type="ORF">BP5553_10037</name>
</gene>
<feature type="transmembrane region" description="Helical" evidence="7">
    <location>
        <begin position="403"/>
        <end position="427"/>
    </location>
</feature>
<feature type="transmembrane region" description="Helical" evidence="7">
    <location>
        <begin position="447"/>
        <end position="472"/>
    </location>
</feature>
<evidence type="ECO:0000256" key="4">
    <source>
        <dbReference type="ARBA" id="ARBA00022692"/>
    </source>
</evidence>
<evidence type="ECO:0000256" key="5">
    <source>
        <dbReference type="ARBA" id="ARBA00022989"/>
    </source>
</evidence>
<feature type="domain" description="10TM putative phosphate transporter extracellular tail" evidence="9">
    <location>
        <begin position="764"/>
        <end position="858"/>
    </location>
</feature>
<dbReference type="GeneID" id="43602886"/>
<dbReference type="Pfam" id="PF12621">
    <property type="entry name" value="PHM7_ext"/>
    <property type="match status" value="1"/>
</dbReference>
<evidence type="ECO:0000256" key="3">
    <source>
        <dbReference type="ARBA" id="ARBA00022448"/>
    </source>
</evidence>